<reference evidence="2 3" key="1">
    <citation type="journal article" date="2024" name="bioRxiv">
        <title>A reference genome for Trichogramma kaykai: A tiny desert-dwelling parasitoid wasp with competing sex-ratio distorters.</title>
        <authorList>
            <person name="Culotta J."/>
            <person name="Lindsey A.R."/>
        </authorList>
    </citation>
    <scope>NUCLEOTIDE SEQUENCE [LARGE SCALE GENOMIC DNA]</scope>
    <source>
        <strain evidence="2 3">KSX58</strain>
    </source>
</reference>
<protein>
    <submittedName>
        <fullName evidence="2">Uncharacterized protein</fullName>
    </submittedName>
</protein>
<name>A0ABD2WHI1_9HYME</name>
<keyword evidence="3" id="KW-1185">Reference proteome</keyword>
<evidence type="ECO:0000256" key="1">
    <source>
        <dbReference type="SAM" id="MobiDB-lite"/>
    </source>
</evidence>
<evidence type="ECO:0000313" key="3">
    <source>
        <dbReference type="Proteomes" id="UP001627154"/>
    </source>
</evidence>
<organism evidence="2 3">
    <name type="scientific">Trichogramma kaykai</name>
    <dbReference type="NCBI Taxonomy" id="54128"/>
    <lineage>
        <taxon>Eukaryota</taxon>
        <taxon>Metazoa</taxon>
        <taxon>Ecdysozoa</taxon>
        <taxon>Arthropoda</taxon>
        <taxon>Hexapoda</taxon>
        <taxon>Insecta</taxon>
        <taxon>Pterygota</taxon>
        <taxon>Neoptera</taxon>
        <taxon>Endopterygota</taxon>
        <taxon>Hymenoptera</taxon>
        <taxon>Apocrita</taxon>
        <taxon>Proctotrupomorpha</taxon>
        <taxon>Chalcidoidea</taxon>
        <taxon>Trichogrammatidae</taxon>
        <taxon>Trichogramma</taxon>
    </lineage>
</organism>
<sequence length="69" mass="7257">MRKPIRYTGFSATAEREIVTPVLVVSATAAAAAAAERILSRTPSSSGSDVVRPRRNDAAYAGRTSHAGR</sequence>
<comment type="caution">
    <text evidence="2">The sequence shown here is derived from an EMBL/GenBank/DDBJ whole genome shotgun (WGS) entry which is preliminary data.</text>
</comment>
<evidence type="ECO:0000313" key="2">
    <source>
        <dbReference type="EMBL" id="KAL3392184.1"/>
    </source>
</evidence>
<accession>A0ABD2WHI1</accession>
<proteinExistence type="predicted"/>
<dbReference type="AlphaFoldDB" id="A0ABD2WHI1"/>
<dbReference type="EMBL" id="JBJJXI010000107">
    <property type="protein sequence ID" value="KAL3392184.1"/>
    <property type="molecule type" value="Genomic_DNA"/>
</dbReference>
<gene>
    <name evidence="2" type="ORF">TKK_013487</name>
</gene>
<feature type="region of interest" description="Disordered" evidence="1">
    <location>
        <begin position="39"/>
        <end position="69"/>
    </location>
</feature>
<dbReference type="Proteomes" id="UP001627154">
    <property type="component" value="Unassembled WGS sequence"/>
</dbReference>